<evidence type="ECO:0000256" key="3">
    <source>
        <dbReference type="ARBA" id="ARBA00023027"/>
    </source>
</evidence>
<protein>
    <submittedName>
        <fullName evidence="7">D-2-hydroxyacid dehydrogenase</fullName>
    </submittedName>
</protein>
<name>A0ABS7WQM7_9BACT</name>
<evidence type="ECO:0000256" key="1">
    <source>
        <dbReference type="ARBA" id="ARBA00005854"/>
    </source>
</evidence>
<dbReference type="Proteomes" id="UP000786183">
    <property type="component" value="Unassembled WGS sequence"/>
</dbReference>
<organism evidence="7 8">
    <name type="scientific">Campylobacter canadensis</name>
    <dbReference type="NCBI Taxonomy" id="449520"/>
    <lineage>
        <taxon>Bacteria</taxon>
        <taxon>Pseudomonadati</taxon>
        <taxon>Campylobacterota</taxon>
        <taxon>Epsilonproteobacteria</taxon>
        <taxon>Campylobacterales</taxon>
        <taxon>Campylobacteraceae</taxon>
        <taxon>Campylobacter</taxon>
    </lineage>
</organism>
<evidence type="ECO:0000256" key="2">
    <source>
        <dbReference type="ARBA" id="ARBA00023002"/>
    </source>
</evidence>
<evidence type="ECO:0000313" key="8">
    <source>
        <dbReference type="Proteomes" id="UP000786183"/>
    </source>
</evidence>
<keyword evidence="3" id="KW-0520">NAD</keyword>
<evidence type="ECO:0000259" key="6">
    <source>
        <dbReference type="Pfam" id="PF02826"/>
    </source>
</evidence>
<dbReference type="SUPFAM" id="SSF51735">
    <property type="entry name" value="NAD(P)-binding Rossmann-fold domains"/>
    <property type="match status" value="1"/>
</dbReference>
<gene>
    <name evidence="7" type="ORF">AVCANL283_02950</name>
</gene>
<reference evidence="7 8" key="1">
    <citation type="submission" date="2020-07" db="EMBL/GenBank/DDBJ databases">
        <title>Transfer of Campylobacter canadensis to the novel genus Avispirillum gen. nov., that also includes two novel species recovered from migratory waterfowl: Avispirillum anseris sp. nov. and Avispirillum brantae sp. nov.</title>
        <authorList>
            <person name="Miller W.G."/>
            <person name="Chapman M.H."/>
            <person name="Yee E."/>
            <person name="Inglis G.D."/>
        </authorList>
    </citation>
    <scope>NUCLEOTIDE SEQUENCE [LARGE SCALE GENOMIC DNA]</scope>
    <source>
        <strain evidence="7 8">L283</strain>
    </source>
</reference>
<dbReference type="RefSeq" id="WP_224325223.1">
    <property type="nucleotide sequence ID" value="NZ_JACGBB010000004.1"/>
</dbReference>
<dbReference type="Gene3D" id="3.40.50.720">
    <property type="entry name" value="NAD(P)-binding Rossmann-like Domain"/>
    <property type="match status" value="2"/>
</dbReference>
<accession>A0ABS7WQM7</accession>
<keyword evidence="2 4" id="KW-0560">Oxidoreductase</keyword>
<comment type="similarity">
    <text evidence="1 4">Belongs to the D-isomer specific 2-hydroxyacid dehydrogenase family.</text>
</comment>
<dbReference type="Pfam" id="PF02826">
    <property type="entry name" value="2-Hacid_dh_C"/>
    <property type="match status" value="1"/>
</dbReference>
<keyword evidence="8" id="KW-1185">Reference proteome</keyword>
<feature type="domain" description="D-isomer specific 2-hydroxyacid dehydrogenase NAD-binding" evidence="6">
    <location>
        <begin position="105"/>
        <end position="285"/>
    </location>
</feature>
<dbReference type="SUPFAM" id="SSF52283">
    <property type="entry name" value="Formate/glycerate dehydrogenase catalytic domain-like"/>
    <property type="match status" value="1"/>
</dbReference>
<dbReference type="PANTHER" id="PTHR43761:SF1">
    <property type="entry name" value="D-ISOMER SPECIFIC 2-HYDROXYACID DEHYDROGENASE CATALYTIC DOMAIN-CONTAINING PROTEIN-RELATED"/>
    <property type="match status" value="1"/>
</dbReference>
<dbReference type="InterPro" id="IPR006139">
    <property type="entry name" value="D-isomer_2_OHA_DH_cat_dom"/>
</dbReference>
<feature type="domain" description="D-isomer specific 2-hydroxyacid dehydrogenase catalytic" evidence="5">
    <location>
        <begin position="10"/>
        <end position="309"/>
    </location>
</feature>
<dbReference type="InterPro" id="IPR006140">
    <property type="entry name" value="D-isomer_DH_NAD-bd"/>
</dbReference>
<dbReference type="InterPro" id="IPR050418">
    <property type="entry name" value="D-iso_2-hydroxyacid_DH_PdxB"/>
</dbReference>
<dbReference type="InterPro" id="IPR036291">
    <property type="entry name" value="NAD(P)-bd_dom_sf"/>
</dbReference>
<dbReference type="Pfam" id="PF00389">
    <property type="entry name" value="2-Hacid_dh"/>
    <property type="match status" value="1"/>
</dbReference>
<dbReference type="CDD" id="cd12162">
    <property type="entry name" value="2-Hacid_dh_4"/>
    <property type="match status" value="1"/>
</dbReference>
<sequence length="310" mass="34704">MKIVFLDAATLGKSDISAFKEFGEVISYDLTKKEDVLKNIADASVIVVNKVIINEEIMQNAKNLKLILVSATGTNNIDLQAAKRLNISVKNVAGYSTNSVVQHTFALLFSFLNHITYYNDFTKNKKWCDSNIFCDFSRRTSDLNGKNYGIIGLGNIGKKVASIASCFGANVFYTSLSGQNNNSDYKQVSLEYLLKNSDIISIHSPLNEKSKNLITKKEFDLMKDESIILNLGRGMIINEADLAKAIDNKNIKAGLDVLEYEPMDKNNPLFNIKNKENLIITPHIAWASIQSVDRLIAMMVENLKEFLKEQ</sequence>
<dbReference type="NCBIfam" id="NF006263">
    <property type="entry name" value="PRK08410.1"/>
    <property type="match status" value="1"/>
</dbReference>
<dbReference type="PANTHER" id="PTHR43761">
    <property type="entry name" value="D-ISOMER SPECIFIC 2-HYDROXYACID DEHYDROGENASE FAMILY PROTEIN (AFU_ORTHOLOGUE AFUA_1G13630)"/>
    <property type="match status" value="1"/>
</dbReference>
<evidence type="ECO:0000256" key="4">
    <source>
        <dbReference type="RuleBase" id="RU003719"/>
    </source>
</evidence>
<evidence type="ECO:0000313" key="7">
    <source>
        <dbReference type="EMBL" id="MBZ7987078.1"/>
    </source>
</evidence>
<dbReference type="EMBL" id="JACGBB010000004">
    <property type="protein sequence ID" value="MBZ7987078.1"/>
    <property type="molecule type" value="Genomic_DNA"/>
</dbReference>
<evidence type="ECO:0000259" key="5">
    <source>
        <dbReference type="Pfam" id="PF00389"/>
    </source>
</evidence>
<comment type="caution">
    <text evidence="7">The sequence shown here is derived from an EMBL/GenBank/DDBJ whole genome shotgun (WGS) entry which is preliminary data.</text>
</comment>
<proteinExistence type="inferred from homology"/>